<feature type="transmembrane region" description="Helical" evidence="6">
    <location>
        <begin position="178"/>
        <end position="198"/>
    </location>
</feature>
<feature type="transmembrane region" description="Helical" evidence="6">
    <location>
        <begin position="520"/>
        <end position="538"/>
    </location>
</feature>
<feature type="transmembrane region" description="Helical" evidence="6">
    <location>
        <begin position="252"/>
        <end position="270"/>
    </location>
</feature>
<dbReference type="GO" id="GO:0022857">
    <property type="term" value="F:transmembrane transporter activity"/>
    <property type="evidence" value="ECO:0007669"/>
    <property type="project" value="InterPro"/>
</dbReference>
<comment type="subcellular location">
    <subcellularLocation>
        <location evidence="1">Membrane</location>
        <topology evidence="1">Multi-pass membrane protein</topology>
    </subcellularLocation>
</comment>
<sequence length="548" mass="58603">MGRNTLSVDSEKMPDELSTAGSTENRGDSSPGLTTEKPEDAPEDKMQYPNIGRVILVMLALYLSMFLVALDKTIIGTAIPRITDQFHSLGDIGWYGSAYMLTMCAFQLIFGRVYTFYSPKWVFLGCIGLFELGSAVCGSAPNSIALIIGRAIAGCGSSGISSGVIIIVMYTVPLEKRPVFQGLIGAVFGIASVIGPLLGGAFTQHVSWRWCFYINLPIGAVAVLILFFILDLPEPTQGKLTTKEKLSRLDPLGTFFFLPAITCLLLALQWGGSTYAWKNGRIIALLIIFVLLSTAFIAVQIWRQDKATVPPRIIKQRSIAFAICFSFCASASMLLLVYYIPIWLQAIKGVDAMKSGIDVIPFILALVLGSIFAGGMVQRLGYYAPFMLASSVLMSLGAGLISTWQPDTGHAKWIGYQVLFGFGLGIGMQQPGMAAQVVLPNADVPTGVALMFFAQNLGGAVFVSVGQNVFANRLVKDLAQIAGLDPAAVVNTGATDLRSVVAGGLVPLVLKAYNHAVQNAFYVGVAMACFSIVGAAGVEWKSVKGRGK</sequence>
<dbReference type="Gene3D" id="1.20.1250.20">
    <property type="entry name" value="MFS general substrate transporter like domains"/>
    <property type="match status" value="1"/>
</dbReference>
<feature type="domain" description="Major facilitator superfamily (MFS) profile" evidence="7">
    <location>
        <begin position="57"/>
        <end position="543"/>
    </location>
</feature>
<dbReference type="CDD" id="cd17502">
    <property type="entry name" value="MFS_Azr1_MDR_like"/>
    <property type="match status" value="1"/>
</dbReference>
<evidence type="ECO:0000313" key="8">
    <source>
        <dbReference type="EMBL" id="OCL12368.1"/>
    </source>
</evidence>
<evidence type="ECO:0000256" key="3">
    <source>
        <dbReference type="ARBA" id="ARBA00022989"/>
    </source>
</evidence>
<evidence type="ECO:0000259" key="7">
    <source>
        <dbReference type="PROSITE" id="PS50850"/>
    </source>
</evidence>
<feature type="transmembrane region" description="Helical" evidence="6">
    <location>
        <begin position="319"/>
        <end position="344"/>
    </location>
</feature>
<feature type="transmembrane region" description="Helical" evidence="6">
    <location>
        <begin position="51"/>
        <end position="71"/>
    </location>
</feature>
<protein>
    <submittedName>
        <fullName evidence="8">Putative efflux pump antibiotic resistance protein</fullName>
    </submittedName>
</protein>
<dbReference type="PRINTS" id="PR01036">
    <property type="entry name" value="TCRTETB"/>
</dbReference>
<keyword evidence="4 6" id="KW-0472">Membrane</keyword>
<dbReference type="PANTHER" id="PTHR23501">
    <property type="entry name" value="MAJOR FACILITATOR SUPERFAMILY"/>
    <property type="match status" value="1"/>
</dbReference>
<evidence type="ECO:0000256" key="2">
    <source>
        <dbReference type="ARBA" id="ARBA00022692"/>
    </source>
</evidence>
<feature type="non-terminal residue" evidence="8">
    <location>
        <position position="1"/>
    </location>
</feature>
<keyword evidence="3 6" id="KW-1133">Transmembrane helix</keyword>
<gene>
    <name evidence="8" type="ORF">AOQ84DRAFT_312356</name>
</gene>
<dbReference type="InterPro" id="IPR011701">
    <property type="entry name" value="MFS"/>
</dbReference>
<feature type="region of interest" description="Disordered" evidence="5">
    <location>
        <begin position="1"/>
        <end position="45"/>
    </location>
</feature>
<feature type="transmembrane region" description="Helical" evidence="6">
    <location>
        <begin position="210"/>
        <end position="232"/>
    </location>
</feature>
<dbReference type="EMBL" id="KV748886">
    <property type="protein sequence ID" value="OCL12368.1"/>
    <property type="molecule type" value="Genomic_DNA"/>
</dbReference>
<dbReference type="InterPro" id="IPR020846">
    <property type="entry name" value="MFS_dom"/>
</dbReference>
<dbReference type="SUPFAM" id="SSF103473">
    <property type="entry name" value="MFS general substrate transporter"/>
    <property type="match status" value="1"/>
</dbReference>
<evidence type="ECO:0000256" key="5">
    <source>
        <dbReference type="SAM" id="MobiDB-lite"/>
    </source>
</evidence>
<keyword evidence="2 6" id="KW-0812">Transmembrane</keyword>
<proteinExistence type="predicted"/>
<evidence type="ECO:0000256" key="6">
    <source>
        <dbReference type="SAM" id="Phobius"/>
    </source>
</evidence>
<feature type="transmembrane region" description="Helical" evidence="6">
    <location>
        <begin position="382"/>
        <end position="401"/>
    </location>
</feature>
<reference evidence="8 9" key="1">
    <citation type="journal article" date="2016" name="Nat. Commun.">
        <title>Ectomycorrhizal ecology is imprinted in the genome of the dominant symbiotic fungus Cenococcum geophilum.</title>
        <authorList>
            <consortium name="DOE Joint Genome Institute"/>
            <person name="Peter M."/>
            <person name="Kohler A."/>
            <person name="Ohm R.A."/>
            <person name="Kuo A."/>
            <person name="Krutzmann J."/>
            <person name="Morin E."/>
            <person name="Arend M."/>
            <person name="Barry K.W."/>
            <person name="Binder M."/>
            <person name="Choi C."/>
            <person name="Clum A."/>
            <person name="Copeland A."/>
            <person name="Grisel N."/>
            <person name="Haridas S."/>
            <person name="Kipfer T."/>
            <person name="LaButti K."/>
            <person name="Lindquist E."/>
            <person name="Lipzen A."/>
            <person name="Maire R."/>
            <person name="Meier B."/>
            <person name="Mihaltcheva S."/>
            <person name="Molinier V."/>
            <person name="Murat C."/>
            <person name="Poggeler S."/>
            <person name="Quandt C.A."/>
            <person name="Sperisen C."/>
            <person name="Tritt A."/>
            <person name="Tisserant E."/>
            <person name="Crous P.W."/>
            <person name="Henrissat B."/>
            <person name="Nehls U."/>
            <person name="Egli S."/>
            <person name="Spatafora J.W."/>
            <person name="Grigoriev I.V."/>
            <person name="Martin F.M."/>
        </authorList>
    </citation>
    <scope>NUCLEOTIDE SEQUENCE [LARGE SCALE GENOMIC DNA]</scope>
    <source>
        <strain evidence="8 9">CBS 207.34</strain>
    </source>
</reference>
<dbReference type="FunFam" id="1.20.1720.10:FF:000012">
    <property type="entry name" value="MFS toxin efflux pump (AflT)"/>
    <property type="match status" value="1"/>
</dbReference>
<accession>A0A8E2F8Q4</accession>
<dbReference type="OrthoDB" id="10021397at2759"/>
<dbReference type="PANTHER" id="PTHR23501:SF201">
    <property type="entry name" value="MFS AFLATOXIN EFFLUX PUMP"/>
    <property type="match status" value="1"/>
</dbReference>
<dbReference type="PROSITE" id="PS50850">
    <property type="entry name" value="MFS"/>
    <property type="match status" value="1"/>
</dbReference>
<evidence type="ECO:0000313" key="9">
    <source>
        <dbReference type="Proteomes" id="UP000250140"/>
    </source>
</evidence>
<keyword evidence="9" id="KW-1185">Reference proteome</keyword>
<dbReference type="Gene3D" id="1.20.1720.10">
    <property type="entry name" value="Multidrug resistance protein D"/>
    <property type="match status" value="1"/>
</dbReference>
<dbReference type="FunFam" id="1.20.1250.20:FF:000196">
    <property type="entry name" value="MFS toxin efflux pump (AflT)"/>
    <property type="match status" value="1"/>
</dbReference>
<feature type="compositionally biased region" description="Basic and acidic residues" evidence="5">
    <location>
        <begin position="36"/>
        <end position="45"/>
    </location>
</feature>
<dbReference type="AlphaFoldDB" id="A0A8E2F8Q4"/>
<feature type="transmembrane region" description="Helical" evidence="6">
    <location>
        <begin position="356"/>
        <end position="376"/>
    </location>
</feature>
<dbReference type="Proteomes" id="UP000250140">
    <property type="component" value="Unassembled WGS sequence"/>
</dbReference>
<dbReference type="InterPro" id="IPR036259">
    <property type="entry name" value="MFS_trans_sf"/>
</dbReference>
<feature type="transmembrane region" description="Helical" evidence="6">
    <location>
        <begin position="92"/>
        <end position="115"/>
    </location>
</feature>
<evidence type="ECO:0000256" key="1">
    <source>
        <dbReference type="ARBA" id="ARBA00004141"/>
    </source>
</evidence>
<evidence type="ECO:0000256" key="4">
    <source>
        <dbReference type="ARBA" id="ARBA00023136"/>
    </source>
</evidence>
<dbReference type="Pfam" id="PF07690">
    <property type="entry name" value="MFS_1"/>
    <property type="match status" value="1"/>
</dbReference>
<dbReference type="GO" id="GO:0005886">
    <property type="term" value="C:plasma membrane"/>
    <property type="evidence" value="ECO:0007669"/>
    <property type="project" value="TreeGrafter"/>
</dbReference>
<organism evidence="8 9">
    <name type="scientific">Glonium stellatum</name>
    <dbReference type="NCBI Taxonomy" id="574774"/>
    <lineage>
        <taxon>Eukaryota</taxon>
        <taxon>Fungi</taxon>
        <taxon>Dikarya</taxon>
        <taxon>Ascomycota</taxon>
        <taxon>Pezizomycotina</taxon>
        <taxon>Dothideomycetes</taxon>
        <taxon>Pleosporomycetidae</taxon>
        <taxon>Gloniales</taxon>
        <taxon>Gloniaceae</taxon>
        <taxon>Glonium</taxon>
    </lineage>
</organism>
<feature type="transmembrane region" description="Helical" evidence="6">
    <location>
        <begin position="152"/>
        <end position="172"/>
    </location>
</feature>
<feature type="transmembrane region" description="Helical" evidence="6">
    <location>
        <begin position="121"/>
        <end position="140"/>
    </location>
</feature>
<feature type="transmembrane region" description="Helical" evidence="6">
    <location>
        <begin position="282"/>
        <end position="299"/>
    </location>
</feature>
<name>A0A8E2F8Q4_9PEZI</name>